<reference evidence="3 4" key="1">
    <citation type="submission" date="2018-06" db="EMBL/GenBank/DDBJ databases">
        <title>A transcriptomic atlas of mushroom development highlights an independent origin of complex multicellularity.</title>
        <authorList>
            <consortium name="DOE Joint Genome Institute"/>
            <person name="Krizsan K."/>
            <person name="Almasi E."/>
            <person name="Merenyi Z."/>
            <person name="Sahu N."/>
            <person name="Viragh M."/>
            <person name="Koszo T."/>
            <person name="Mondo S."/>
            <person name="Kiss B."/>
            <person name="Balint B."/>
            <person name="Kues U."/>
            <person name="Barry K."/>
            <person name="Hegedus J.C."/>
            <person name="Henrissat B."/>
            <person name="Johnson J."/>
            <person name="Lipzen A."/>
            <person name="Ohm R."/>
            <person name="Nagy I."/>
            <person name="Pangilinan J."/>
            <person name="Yan J."/>
            <person name="Xiong Y."/>
            <person name="Grigoriev I.V."/>
            <person name="Hibbett D.S."/>
            <person name="Nagy L.G."/>
        </authorList>
    </citation>
    <scope>NUCLEOTIDE SEQUENCE [LARGE SCALE GENOMIC DNA]</scope>
    <source>
        <strain evidence="3 4">SZMC22713</strain>
    </source>
</reference>
<dbReference type="InterPro" id="IPR001810">
    <property type="entry name" value="F-box_dom"/>
</dbReference>
<dbReference type="AlphaFoldDB" id="A0A4Y7Q421"/>
<evidence type="ECO:0000313" key="4">
    <source>
        <dbReference type="Proteomes" id="UP000294933"/>
    </source>
</evidence>
<dbReference type="OrthoDB" id="6419443at2759"/>
<dbReference type="EMBL" id="ML170175">
    <property type="protein sequence ID" value="TDL22334.1"/>
    <property type="molecule type" value="Genomic_DNA"/>
</dbReference>
<organism evidence="3 4">
    <name type="scientific">Rickenella mellea</name>
    <dbReference type="NCBI Taxonomy" id="50990"/>
    <lineage>
        <taxon>Eukaryota</taxon>
        <taxon>Fungi</taxon>
        <taxon>Dikarya</taxon>
        <taxon>Basidiomycota</taxon>
        <taxon>Agaricomycotina</taxon>
        <taxon>Agaricomycetes</taxon>
        <taxon>Hymenochaetales</taxon>
        <taxon>Rickenellaceae</taxon>
        <taxon>Rickenella</taxon>
    </lineage>
</organism>
<keyword evidence="4" id="KW-1185">Reference proteome</keyword>
<proteinExistence type="predicted"/>
<protein>
    <recommendedName>
        <fullName evidence="2">F-box domain-containing protein</fullName>
    </recommendedName>
</protein>
<feature type="region of interest" description="Disordered" evidence="1">
    <location>
        <begin position="222"/>
        <end position="248"/>
    </location>
</feature>
<name>A0A4Y7Q421_9AGAM</name>
<feature type="region of interest" description="Disordered" evidence="1">
    <location>
        <begin position="41"/>
        <end position="73"/>
    </location>
</feature>
<accession>A0A4Y7Q421</accession>
<dbReference type="VEuPathDB" id="FungiDB:BD410DRAFT_257488"/>
<evidence type="ECO:0000259" key="2">
    <source>
        <dbReference type="PROSITE" id="PS50181"/>
    </source>
</evidence>
<sequence>MSQSPLLHDVLRVDTLERRLAAASLQLDKYDSDDELINVVSLPGTPARSHPPSRHSSRPPSPTKGASARPLPGPLHLALRRSSSDPLRILPTELGQRVFGHLSIRDLARCARVCKKWCGSQTLNYVWFQNHRKDSFQDADLPPGKWTRRESKQNWSLAKRSLSVEPIAGFSTRSSTPTSAYSGYQTPREIREEQWRMEGEAASKPSKVEMREIYKELGGRKVRGKGKITPGGIRDRGGWDADGDDGDM</sequence>
<dbReference type="SMART" id="SM00256">
    <property type="entry name" value="FBOX"/>
    <property type="match status" value="1"/>
</dbReference>
<dbReference type="Pfam" id="PF12937">
    <property type="entry name" value="F-box-like"/>
    <property type="match status" value="1"/>
</dbReference>
<evidence type="ECO:0000313" key="3">
    <source>
        <dbReference type="EMBL" id="TDL22334.1"/>
    </source>
</evidence>
<dbReference type="InterPro" id="IPR036047">
    <property type="entry name" value="F-box-like_dom_sf"/>
</dbReference>
<dbReference type="Proteomes" id="UP000294933">
    <property type="component" value="Unassembled WGS sequence"/>
</dbReference>
<dbReference type="STRING" id="50990.A0A4Y7Q421"/>
<dbReference type="CDD" id="cd09917">
    <property type="entry name" value="F-box_SF"/>
    <property type="match status" value="1"/>
</dbReference>
<evidence type="ECO:0000256" key="1">
    <source>
        <dbReference type="SAM" id="MobiDB-lite"/>
    </source>
</evidence>
<dbReference type="SUPFAM" id="SSF81383">
    <property type="entry name" value="F-box domain"/>
    <property type="match status" value="1"/>
</dbReference>
<gene>
    <name evidence="3" type="ORF">BD410DRAFT_257488</name>
</gene>
<dbReference type="Gene3D" id="1.20.1280.50">
    <property type="match status" value="1"/>
</dbReference>
<feature type="domain" description="F-box" evidence="2">
    <location>
        <begin position="84"/>
        <end position="117"/>
    </location>
</feature>
<dbReference type="PROSITE" id="PS50181">
    <property type="entry name" value="FBOX"/>
    <property type="match status" value="1"/>
</dbReference>